<evidence type="ECO:0000256" key="1">
    <source>
        <dbReference type="SAM" id="MobiDB-lite"/>
    </source>
</evidence>
<proteinExistence type="predicted"/>
<keyword evidence="4" id="KW-1185">Reference proteome</keyword>
<feature type="transmembrane region" description="Helical" evidence="2">
    <location>
        <begin position="62"/>
        <end position="81"/>
    </location>
</feature>
<accession>A0AAD9FSJ4</accession>
<feature type="transmembrane region" description="Helical" evidence="2">
    <location>
        <begin position="176"/>
        <end position="194"/>
    </location>
</feature>
<sequence length="296" mass="32640">MSANATAAATASYGDLSKMNFTGGFPTSSDLAPSIVFLIIYVTLLPLLLWRVISIRHRGLILIRPCIFVACRLGMLGLRAYMSKDSYGEGELIAELVLVSIGYLFLMEPVIEMWRRHVATAVSVHEAPRWVTRLSWVLKYALLAAIGTAVAGASMISSALNDSSTMSTVISLRKASAILSFSVAAITLLAILSTHVRFKLDARRTAYLVPLSCCLIVIAVYRLVQIYSTDPSATIRKPACFWVLQMVFELIVFVGILSISIPAWFPKNRTDDDETEKDVEMGSEVRNTEYPESYAK</sequence>
<keyword evidence="2" id="KW-1133">Transmembrane helix</keyword>
<evidence type="ECO:0000256" key="2">
    <source>
        <dbReference type="SAM" id="Phobius"/>
    </source>
</evidence>
<evidence type="ECO:0000313" key="4">
    <source>
        <dbReference type="Proteomes" id="UP001182556"/>
    </source>
</evidence>
<name>A0AAD9FSJ4_PAPLA</name>
<dbReference type="EMBL" id="JAODAN010000003">
    <property type="protein sequence ID" value="KAK1925272.1"/>
    <property type="molecule type" value="Genomic_DNA"/>
</dbReference>
<comment type="caution">
    <text evidence="3">The sequence shown here is derived from an EMBL/GenBank/DDBJ whole genome shotgun (WGS) entry which is preliminary data.</text>
</comment>
<feature type="transmembrane region" description="Helical" evidence="2">
    <location>
        <begin position="206"/>
        <end position="224"/>
    </location>
</feature>
<feature type="transmembrane region" description="Helical" evidence="2">
    <location>
        <begin position="87"/>
        <end position="106"/>
    </location>
</feature>
<feature type="transmembrane region" description="Helical" evidence="2">
    <location>
        <begin position="244"/>
        <end position="265"/>
    </location>
</feature>
<keyword evidence="2" id="KW-0812">Transmembrane</keyword>
<dbReference type="AlphaFoldDB" id="A0AAD9FSJ4"/>
<evidence type="ECO:0000313" key="3">
    <source>
        <dbReference type="EMBL" id="KAK1925272.1"/>
    </source>
</evidence>
<gene>
    <name evidence="3" type="ORF">DB88DRAFT_483378</name>
</gene>
<keyword evidence="2" id="KW-0472">Membrane</keyword>
<reference evidence="3" key="1">
    <citation type="submission" date="2023-02" db="EMBL/GenBank/DDBJ databases">
        <title>Identification and recombinant expression of a fungal hydrolase from Papiliotrema laurentii that hydrolyzes apple cutin and clears colloidal polyester polyurethane.</title>
        <authorList>
            <consortium name="DOE Joint Genome Institute"/>
            <person name="Roman V.A."/>
            <person name="Bojanowski C."/>
            <person name="Crable B.R."/>
            <person name="Wagner D.N."/>
            <person name="Hung C.S."/>
            <person name="Nadeau L.J."/>
            <person name="Schratz L."/>
            <person name="Haridas S."/>
            <person name="Pangilinan J."/>
            <person name="Lipzen A."/>
            <person name="Na H."/>
            <person name="Yan M."/>
            <person name="Ng V."/>
            <person name="Grigoriev I.V."/>
            <person name="Spatafora J.W."/>
            <person name="Barlow D."/>
            <person name="Biffinger J."/>
            <person name="Kelley-Loughnane N."/>
            <person name="Varaljay V.A."/>
            <person name="Crookes-Goodson W.J."/>
        </authorList>
    </citation>
    <scope>NUCLEOTIDE SEQUENCE</scope>
    <source>
        <strain evidence="3">5307AH</strain>
    </source>
</reference>
<feature type="region of interest" description="Disordered" evidence="1">
    <location>
        <begin position="270"/>
        <end position="296"/>
    </location>
</feature>
<feature type="transmembrane region" description="Helical" evidence="2">
    <location>
        <begin position="137"/>
        <end position="156"/>
    </location>
</feature>
<organism evidence="3 4">
    <name type="scientific">Papiliotrema laurentii</name>
    <name type="common">Cryptococcus laurentii</name>
    <dbReference type="NCBI Taxonomy" id="5418"/>
    <lineage>
        <taxon>Eukaryota</taxon>
        <taxon>Fungi</taxon>
        <taxon>Dikarya</taxon>
        <taxon>Basidiomycota</taxon>
        <taxon>Agaricomycotina</taxon>
        <taxon>Tremellomycetes</taxon>
        <taxon>Tremellales</taxon>
        <taxon>Rhynchogastremaceae</taxon>
        <taxon>Papiliotrema</taxon>
    </lineage>
</organism>
<feature type="transmembrane region" description="Helical" evidence="2">
    <location>
        <begin position="31"/>
        <end position="50"/>
    </location>
</feature>
<protein>
    <submittedName>
        <fullName evidence="3">Uncharacterized protein</fullName>
    </submittedName>
</protein>
<dbReference type="Proteomes" id="UP001182556">
    <property type="component" value="Unassembled WGS sequence"/>
</dbReference>